<keyword evidence="5 10" id="KW-0456">Lyase</keyword>
<dbReference type="PROSITE" id="PS01236">
    <property type="entry name" value="PDXT_SNO_1"/>
    <property type="match status" value="1"/>
</dbReference>
<gene>
    <name evidence="10" type="primary">pdxT</name>
    <name evidence="13" type="ORF">AC625_13215</name>
</gene>
<dbReference type="InterPro" id="IPR029062">
    <property type="entry name" value="Class_I_gatase-like"/>
</dbReference>
<dbReference type="InterPro" id="IPR002161">
    <property type="entry name" value="PdxT/SNO"/>
</dbReference>
<dbReference type="EC" id="4.3.3.6" evidence="10"/>
<dbReference type="GO" id="GO:0004359">
    <property type="term" value="F:glutaminase activity"/>
    <property type="evidence" value="ECO:0007669"/>
    <property type="project" value="UniProtKB-UniRule"/>
</dbReference>
<dbReference type="PANTHER" id="PTHR31559">
    <property type="entry name" value="PYRIDOXAL 5'-PHOSPHATE SYNTHASE SUBUNIT SNO"/>
    <property type="match status" value="1"/>
</dbReference>
<keyword evidence="3 10" id="KW-0663">Pyridoxal phosphate</keyword>
<dbReference type="GO" id="GO:0036381">
    <property type="term" value="F:pyridoxal 5'-phosphate synthase (glutamine hydrolysing) activity"/>
    <property type="evidence" value="ECO:0007669"/>
    <property type="project" value="UniProtKB-UniRule"/>
</dbReference>
<feature type="binding site" evidence="10 12">
    <location>
        <begin position="134"/>
        <end position="135"/>
    </location>
    <ligand>
        <name>L-glutamine</name>
        <dbReference type="ChEBI" id="CHEBI:58359"/>
    </ligand>
</feature>
<dbReference type="Pfam" id="PF01174">
    <property type="entry name" value="SNO"/>
    <property type="match status" value="1"/>
</dbReference>
<evidence type="ECO:0000256" key="4">
    <source>
        <dbReference type="ARBA" id="ARBA00022962"/>
    </source>
</evidence>
<evidence type="ECO:0000256" key="9">
    <source>
        <dbReference type="ARBA" id="ARBA00064749"/>
    </source>
</evidence>
<evidence type="ECO:0000256" key="1">
    <source>
        <dbReference type="ARBA" id="ARBA00008345"/>
    </source>
</evidence>
<dbReference type="OrthoDB" id="9810320at2"/>
<sequence>MATIGILGLQGAISEHVKQIEATGQKAVIVKQVDQLAELDGLILPGGESTTMRKLMDRYGFIEPILQFAKQGKPIFGTCAGMVLLAKKVIGSDTAHLKLIDIEVERNAFGRQRESFEVNIDIKNLEQPFKAIFIRAPNGERAGKDVEVLADFEGKIVCARQKNILVSAFHPELTNDIRILEQFIDMVEESLKTGV</sequence>
<feature type="binding site" evidence="10 12">
    <location>
        <begin position="47"/>
        <end position="49"/>
    </location>
    <ligand>
        <name>L-glutamine</name>
        <dbReference type="ChEBI" id="CHEBI:58359"/>
    </ligand>
</feature>
<dbReference type="FunFam" id="3.40.50.880:FF:000010">
    <property type="entry name" value="uncharacterized protein LOC100176842 isoform X2"/>
    <property type="match status" value="1"/>
</dbReference>
<keyword evidence="13" id="KW-0808">Transferase</keyword>
<dbReference type="EMBL" id="LFZW01000001">
    <property type="protein sequence ID" value="KMY50340.1"/>
    <property type="molecule type" value="Genomic_DNA"/>
</dbReference>
<dbReference type="PROSITE" id="PS51273">
    <property type="entry name" value="GATASE_TYPE_1"/>
    <property type="match status" value="1"/>
</dbReference>
<evidence type="ECO:0000256" key="5">
    <source>
        <dbReference type="ARBA" id="ARBA00023239"/>
    </source>
</evidence>
<keyword evidence="4 10" id="KW-0315">Glutamine amidotransferase</keyword>
<keyword evidence="2 10" id="KW-0378">Hydrolase</keyword>
<feature type="binding site" evidence="10 12">
    <location>
        <position position="106"/>
    </location>
    <ligand>
        <name>L-glutamine</name>
        <dbReference type="ChEBI" id="CHEBI:58359"/>
    </ligand>
</feature>
<dbReference type="STRING" id="1679170.AC625_13215"/>
<name>A0A0K9GUL0_9BACI</name>
<evidence type="ECO:0000313" key="13">
    <source>
        <dbReference type="EMBL" id="KMY50340.1"/>
    </source>
</evidence>
<dbReference type="GO" id="GO:0016740">
    <property type="term" value="F:transferase activity"/>
    <property type="evidence" value="ECO:0007669"/>
    <property type="project" value="UniProtKB-KW"/>
</dbReference>
<proteinExistence type="inferred from homology"/>
<dbReference type="GO" id="GO:0008614">
    <property type="term" value="P:pyridoxine metabolic process"/>
    <property type="evidence" value="ECO:0007669"/>
    <property type="project" value="TreeGrafter"/>
</dbReference>
<dbReference type="Proteomes" id="UP000037146">
    <property type="component" value="Unassembled WGS sequence"/>
</dbReference>
<evidence type="ECO:0000256" key="6">
    <source>
        <dbReference type="ARBA" id="ARBA00047992"/>
    </source>
</evidence>
<comment type="pathway">
    <text evidence="10">Cofactor biosynthesis; pyridoxal 5'-phosphate biosynthesis.</text>
</comment>
<dbReference type="GO" id="GO:0042823">
    <property type="term" value="P:pyridoxal phosphate biosynthetic process"/>
    <property type="evidence" value="ECO:0007669"/>
    <property type="project" value="UniProtKB-UniRule"/>
</dbReference>
<dbReference type="EC" id="3.5.1.2" evidence="10"/>
<comment type="similarity">
    <text evidence="1 10">Belongs to the glutaminase PdxT/SNO family.</text>
</comment>
<dbReference type="InterPro" id="IPR021196">
    <property type="entry name" value="PdxT/SNO_CS"/>
</dbReference>
<evidence type="ECO:0000256" key="12">
    <source>
        <dbReference type="PIRSR" id="PIRSR005639-2"/>
    </source>
</evidence>
<comment type="subunit">
    <text evidence="9 10">In the presence of PdxS, forms a dodecamer of heterodimers. Only shows activity in the heterodimer.</text>
</comment>
<dbReference type="RefSeq" id="WP_049681693.1">
    <property type="nucleotide sequence ID" value="NZ_LFZW01000001.1"/>
</dbReference>
<dbReference type="PANTHER" id="PTHR31559:SF0">
    <property type="entry name" value="PYRIDOXAL 5'-PHOSPHATE SYNTHASE SUBUNIT SNO1-RELATED"/>
    <property type="match status" value="1"/>
</dbReference>
<feature type="active site" description="Nucleophile" evidence="10 11">
    <location>
        <position position="79"/>
    </location>
</feature>
<accession>A0A0K9GUL0</accession>
<dbReference type="CDD" id="cd01749">
    <property type="entry name" value="GATase1_PB"/>
    <property type="match status" value="1"/>
</dbReference>
<dbReference type="NCBIfam" id="TIGR03800">
    <property type="entry name" value="PLP_synth_Pdx2"/>
    <property type="match status" value="1"/>
</dbReference>
<dbReference type="PROSITE" id="PS51130">
    <property type="entry name" value="PDXT_SNO_2"/>
    <property type="match status" value="1"/>
</dbReference>
<evidence type="ECO:0000256" key="8">
    <source>
        <dbReference type="ARBA" id="ARBA00054599"/>
    </source>
</evidence>
<evidence type="ECO:0000256" key="11">
    <source>
        <dbReference type="PIRSR" id="PIRSR005639-1"/>
    </source>
</evidence>
<evidence type="ECO:0000256" key="7">
    <source>
        <dbReference type="ARBA" id="ARBA00049534"/>
    </source>
</evidence>
<comment type="catalytic activity">
    <reaction evidence="7 10">
        <text>L-glutamine + H2O = L-glutamate + NH4(+)</text>
        <dbReference type="Rhea" id="RHEA:15889"/>
        <dbReference type="ChEBI" id="CHEBI:15377"/>
        <dbReference type="ChEBI" id="CHEBI:28938"/>
        <dbReference type="ChEBI" id="CHEBI:29985"/>
        <dbReference type="ChEBI" id="CHEBI:58359"/>
        <dbReference type="EC" id="3.5.1.2"/>
    </reaction>
</comment>
<dbReference type="GO" id="GO:0005829">
    <property type="term" value="C:cytosol"/>
    <property type="evidence" value="ECO:0007669"/>
    <property type="project" value="TreeGrafter"/>
</dbReference>
<dbReference type="AlphaFoldDB" id="A0A0K9GUL0"/>
<comment type="catalytic activity">
    <reaction evidence="6 10">
        <text>aldehydo-D-ribose 5-phosphate + D-glyceraldehyde 3-phosphate + L-glutamine = pyridoxal 5'-phosphate + L-glutamate + phosphate + 3 H2O + H(+)</text>
        <dbReference type="Rhea" id="RHEA:31507"/>
        <dbReference type="ChEBI" id="CHEBI:15377"/>
        <dbReference type="ChEBI" id="CHEBI:15378"/>
        <dbReference type="ChEBI" id="CHEBI:29985"/>
        <dbReference type="ChEBI" id="CHEBI:43474"/>
        <dbReference type="ChEBI" id="CHEBI:58273"/>
        <dbReference type="ChEBI" id="CHEBI:58359"/>
        <dbReference type="ChEBI" id="CHEBI:59776"/>
        <dbReference type="ChEBI" id="CHEBI:597326"/>
        <dbReference type="EC" id="4.3.3.6"/>
    </reaction>
</comment>
<comment type="caution">
    <text evidence="13">The sequence shown here is derived from an EMBL/GenBank/DDBJ whole genome shotgun (WGS) entry which is preliminary data.</text>
</comment>
<dbReference type="GO" id="GO:0006543">
    <property type="term" value="P:L-glutamine catabolic process"/>
    <property type="evidence" value="ECO:0007669"/>
    <property type="project" value="UniProtKB-UniRule"/>
</dbReference>
<evidence type="ECO:0000256" key="10">
    <source>
        <dbReference type="HAMAP-Rule" id="MF_01615"/>
    </source>
</evidence>
<dbReference type="Gene3D" id="3.40.50.880">
    <property type="match status" value="1"/>
</dbReference>
<dbReference type="PIRSF" id="PIRSF005639">
    <property type="entry name" value="Glut_amidoT_SNO"/>
    <property type="match status" value="1"/>
</dbReference>
<reference evidence="14" key="1">
    <citation type="submission" date="2015-07" db="EMBL/GenBank/DDBJ databases">
        <title>Genome sequencing project for genomic taxonomy and phylogenomics of Bacillus-like bacteria.</title>
        <authorList>
            <person name="Liu B."/>
            <person name="Wang J."/>
            <person name="Zhu Y."/>
            <person name="Liu G."/>
            <person name="Chen Q."/>
            <person name="Chen Z."/>
            <person name="Lan J."/>
            <person name="Che J."/>
            <person name="Ge C."/>
            <person name="Shi H."/>
            <person name="Pan Z."/>
            <person name="Liu X."/>
        </authorList>
    </citation>
    <scope>NUCLEOTIDE SEQUENCE [LARGE SCALE GENOMIC DNA]</scope>
    <source>
        <strain evidence="14">FJAT-27997</strain>
    </source>
</reference>
<feature type="active site" description="Charge relay system" evidence="10 11">
    <location>
        <position position="170"/>
    </location>
</feature>
<evidence type="ECO:0000256" key="2">
    <source>
        <dbReference type="ARBA" id="ARBA00022801"/>
    </source>
</evidence>
<dbReference type="HAMAP" id="MF_01615">
    <property type="entry name" value="PdxT"/>
    <property type="match status" value="1"/>
</dbReference>
<protein>
    <recommendedName>
        <fullName evidence="10">Pyridoxal 5'-phosphate synthase subunit PdxT</fullName>
        <ecNumber evidence="10">4.3.3.6</ecNumber>
    </recommendedName>
    <alternativeName>
        <fullName evidence="10">Pdx2</fullName>
    </alternativeName>
    <alternativeName>
        <fullName evidence="10">Pyridoxal 5'-phosphate synthase glutaminase subunit</fullName>
        <ecNumber evidence="10">3.5.1.2</ecNumber>
    </alternativeName>
</protein>
<organism evidence="13 14">
    <name type="scientific">Peribacillus loiseleuriae</name>
    <dbReference type="NCBI Taxonomy" id="1679170"/>
    <lineage>
        <taxon>Bacteria</taxon>
        <taxon>Bacillati</taxon>
        <taxon>Bacillota</taxon>
        <taxon>Bacilli</taxon>
        <taxon>Bacillales</taxon>
        <taxon>Bacillaceae</taxon>
        <taxon>Peribacillus</taxon>
    </lineage>
</organism>
<feature type="active site" description="Charge relay system" evidence="10 11">
    <location>
        <position position="172"/>
    </location>
</feature>
<dbReference type="GO" id="GO:1903600">
    <property type="term" value="C:glutaminase complex"/>
    <property type="evidence" value="ECO:0007669"/>
    <property type="project" value="TreeGrafter"/>
</dbReference>
<comment type="function">
    <text evidence="8 10">Catalyzes the hydrolysis of glutamine to glutamate and ammonia as part of the biosynthesis of pyridoxal 5'-phosphate. The resulting ammonia molecule is channeled to the active site of PdxS.</text>
</comment>
<dbReference type="UniPathway" id="UPA00245"/>
<dbReference type="PATRIC" id="fig|1679170.3.peg.3013"/>
<dbReference type="SUPFAM" id="SSF52317">
    <property type="entry name" value="Class I glutamine amidotransferase-like"/>
    <property type="match status" value="1"/>
</dbReference>
<evidence type="ECO:0000256" key="3">
    <source>
        <dbReference type="ARBA" id="ARBA00022898"/>
    </source>
</evidence>
<evidence type="ECO:0000313" key="14">
    <source>
        <dbReference type="Proteomes" id="UP000037146"/>
    </source>
</evidence>
<keyword evidence="14" id="KW-1185">Reference proteome</keyword>